<gene>
    <name evidence="6" type="primary">gcvA</name>
    <name evidence="6" type="ORF">FVF58_33725</name>
</gene>
<keyword evidence="4" id="KW-0804">Transcription</keyword>
<feature type="domain" description="HTH lysR-type" evidence="5">
    <location>
        <begin position="5"/>
        <end position="62"/>
    </location>
</feature>
<dbReference type="Gene3D" id="1.10.10.10">
    <property type="entry name" value="Winged helix-like DNA-binding domain superfamily/Winged helix DNA-binding domain"/>
    <property type="match status" value="1"/>
</dbReference>
<dbReference type="AlphaFoldDB" id="A0A5B0GNV2"/>
<dbReference type="PANTHER" id="PTHR30537:SF74">
    <property type="entry name" value="HTH-TYPE TRANSCRIPTIONAL REGULATOR TRPI"/>
    <property type="match status" value="1"/>
</dbReference>
<name>A0A5B0GNV2_9BURK</name>
<evidence type="ECO:0000256" key="4">
    <source>
        <dbReference type="ARBA" id="ARBA00023163"/>
    </source>
</evidence>
<dbReference type="GO" id="GO:0006351">
    <property type="term" value="P:DNA-templated transcription"/>
    <property type="evidence" value="ECO:0007669"/>
    <property type="project" value="TreeGrafter"/>
</dbReference>
<evidence type="ECO:0000313" key="6">
    <source>
        <dbReference type="EMBL" id="KAA1004118.1"/>
    </source>
</evidence>
<keyword evidence="3" id="KW-0238">DNA-binding</keyword>
<keyword evidence="2" id="KW-0805">Transcription regulation</keyword>
<evidence type="ECO:0000313" key="7">
    <source>
        <dbReference type="Proteomes" id="UP000325273"/>
    </source>
</evidence>
<sequence length="302" mass="34200">MTRLPPLNPLRAFEAAARLKSIRKAAEELSVTSGAVSRQVQLLEDHRGLKLFRREPRAVLLTAAGEQYFSAITVHFRGIREATEKLTGARGPEVLKIRAYTTFAMKLLIPRLSSFQSLHPHMEVRITTSPEEMDFEHEDIDGAIRLGDGKWPNYEMDRLVDNELSPMCTPSYRDRMNFRSGADLKNLSLLHSLARPDDWMLWLKAAGLDGIDPYAGQKYSSSVLAYQAALEGQGVVMAQRVLVADDLAAGRLIEPLDPVLDRGEFTYYLVYPRDRSHNPAFRQFRAWLIEQAQTPSSQMIRD</sequence>
<evidence type="ECO:0000259" key="5">
    <source>
        <dbReference type="PROSITE" id="PS50931"/>
    </source>
</evidence>
<protein>
    <submittedName>
        <fullName evidence="6">Transcriptional regulator GcvA</fullName>
    </submittedName>
</protein>
<dbReference type="Gene3D" id="3.40.190.10">
    <property type="entry name" value="Periplasmic binding protein-like II"/>
    <property type="match status" value="2"/>
</dbReference>
<dbReference type="GO" id="GO:0043565">
    <property type="term" value="F:sequence-specific DNA binding"/>
    <property type="evidence" value="ECO:0007669"/>
    <property type="project" value="TreeGrafter"/>
</dbReference>
<dbReference type="InterPro" id="IPR036390">
    <property type="entry name" value="WH_DNA-bd_sf"/>
</dbReference>
<evidence type="ECO:0000256" key="2">
    <source>
        <dbReference type="ARBA" id="ARBA00023015"/>
    </source>
</evidence>
<dbReference type="FunFam" id="1.10.10.10:FF:000038">
    <property type="entry name" value="Glycine cleavage system transcriptional activator"/>
    <property type="match status" value="1"/>
</dbReference>
<dbReference type="InterPro" id="IPR005119">
    <property type="entry name" value="LysR_subst-bd"/>
</dbReference>
<dbReference type="SUPFAM" id="SSF46785">
    <property type="entry name" value="Winged helix' DNA-binding domain"/>
    <property type="match status" value="1"/>
</dbReference>
<comment type="similarity">
    <text evidence="1">Belongs to the LysR transcriptional regulatory family.</text>
</comment>
<keyword evidence="7" id="KW-1185">Reference proteome</keyword>
<dbReference type="PRINTS" id="PR00039">
    <property type="entry name" value="HTHLYSR"/>
</dbReference>
<dbReference type="PANTHER" id="PTHR30537">
    <property type="entry name" value="HTH-TYPE TRANSCRIPTIONAL REGULATOR"/>
    <property type="match status" value="1"/>
</dbReference>
<dbReference type="Pfam" id="PF00126">
    <property type="entry name" value="HTH_1"/>
    <property type="match status" value="1"/>
</dbReference>
<proteinExistence type="inferred from homology"/>
<comment type="caution">
    <text evidence="6">The sequence shown here is derived from an EMBL/GenBank/DDBJ whole genome shotgun (WGS) entry which is preliminary data.</text>
</comment>
<dbReference type="SUPFAM" id="SSF53850">
    <property type="entry name" value="Periplasmic binding protein-like II"/>
    <property type="match status" value="1"/>
</dbReference>
<dbReference type="PROSITE" id="PS50931">
    <property type="entry name" value="HTH_LYSR"/>
    <property type="match status" value="1"/>
</dbReference>
<dbReference type="Proteomes" id="UP000325273">
    <property type="component" value="Unassembled WGS sequence"/>
</dbReference>
<dbReference type="InterPro" id="IPR036388">
    <property type="entry name" value="WH-like_DNA-bd_sf"/>
</dbReference>
<organism evidence="6 7">
    <name type="scientific">Paraburkholderia panacisoli</name>
    <dbReference type="NCBI Taxonomy" id="2603818"/>
    <lineage>
        <taxon>Bacteria</taxon>
        <taxon>Pseudomonadati</taxon>
        <taxon>Pseudomonadota</taxon>
        <taxon>Betaproteobacteria</taxon>
        <taxon>Burkholderiales</taxon>
        <taxon>Burkholderiaceae</taxon>
        <taxon>Paraburkholderia</taxon>
    </lineage>
</organism>
<evidence type="ECO:0000256" key="1">
    <source>
        <dbReference type="ARBA" id="ARBA00009437"/>
    </source>
</evidence>
<dbReference type="InterPro" id="IPR058163">
    <property type="entry name" value="LysR-type_TF_proteobact-type"/>
</dbReference>
<dbReference type="FunFam" id="3.40.190.10:FF:000017">
    <property type="entry name" value="Glycine cleavage system transcriptional activator"/>
    <property type="match status" value="1"/>
</dbReference>
<evidence type="ECO:0000256" key="3">
    <source>
        <dbReference type="ARBA" id="ARBA00023125"/>
    </source>
</evidence>
<dbReference type="Pfam" id="PF03466">
    <property type="entry name" value="LysR_substrate"/>
    <property type="match status" value="1"/>
</dbReference>
<dbReference type="NCBIfam" id="NF008352">
    <property type="entry name" value="PRK11139.1"/>
    <property type="match status" value="1"/>
</dbReference>
<accession>A0A5B0GNV2</accession>
<dbReference type="InterPro" id="IPR000847">
    <property type="entry name" value="LysR_HTH_N"/>
</dbReference>
<dbReference type="GO" id="GO:0003700">
    <property type="term" value="F:DNA-binding transcription factor activity"/>
    <property type="evidence" value="ECO:0007669"/>
    <property type="project" value="InterPro"/>
</dbReference>
<reference evidence="6 7" key="1">
    <citation type="submission" date="2019-08" db="EMBL/GenBank/DDBJ databases">
        <title>Paraburkholderia sp. DCY113.</title>
        <authorList>
            <person name="Kang J."/>
        </authorList>
    </citation>
    <scope>NUCLEOTIDE SEQUENCE [LARGE SCALE GENOMIC DNA]</scope>
    <source>
        <strain evidence="6 7">DCY113</strain>
    </source>
</reference>
<dbReference type="CDD" id="cd08432">
    <property type="entry name" value="PBP2_GcdR_TrpI_HvrB_AmpR_like"/>
    <property type="match status" value="1"/>
</dbReference>
<dbReference type="EMBL" id="VTUZ01000030">
    <property type="protein sequence ID" value="KAA1004118.1"/>
    <property type="molecule type" value="Genomic_DNA"/>
</dbReference>